<dbReference type="OMA" id="CCPRWCR"/>
<feature type="region of interest" description="Disordered" evidence="3">
    <location>
        <begin position="1"/>
        <end position="23"/>
    </location>
</feature>
<gene>
    <name evidence="5" type="ORF">AMAG_05959</name>
</gene>
<evidence type="ECO:0008006" key="7">
    <source>
        <dbReference type="Google" id="ProtNLM"/>
    </source>
</evidence>
<comment type="subcellular location">
    <subcellularLocation>
        <location evidence="1">Membrane</location>
    </subcellularLocation>
</comment>
<accession>A0A0L0SDF2</accession>
<dbReference type="GO" id="GO:0098542">
    <property type="term" value="P:defense response to other organism"/>
    <property type="evidence" value="ECO:0007669"/>
    <property type="project" value="InterPro"/>
</dbReference>
<feature type="compositionally biased region" description="Polar residues" evidence="3">
    <location>
        <begin position="1"/>
        <end position="11"/>
    </location>
</feature>
<reference evidence="5 6" key="1">
    <citation type="submission" date="2009-11" db="EMBL/GenBank/DDBJ databases">
        <title>Annotation of Allomyces macrogynus ATCC 38327.</title>
        <authorList>
            <consortium name="The Broad Institute Genome Sequencing Platform"/>
            <person name="Russ C."/>
            <person name="Cuomo C."/>
            <person name="Burger G."/>
            <person name="Gray M.W."/>
            <person name="Holland P.W.H."/>
            <person name="King N."/>
            <person name="Lang F.B.F."/>
            <person name="Roger A.J."/>
            <person name="Ruiz-Trillo I."/>
            <person name="Young S.K."/>
            <person name="Zeng Q."/>
            <person name="Gargeya S."/>
            <person name="Fitzgerald M."/>
            <person name="Haas B."/>
            <person name="Abouelleil A."/>
            <person name="Alvarado L."/>
            <person name="Arachchi H.M."/>
            <person name="Berlin A."/>
            <person name="Chapman S.B."/>
            <person name="Gearin G."/>
            <person name="Goldberg J."/>
            <person name="Griggs A."/>
            <person name="Gujja S."/>
            <person name="Hansen M."/>
            <person name="Heiman D."/>
            <person name="Howarth C."/>
            <person name="Larimer J."/>
            <person name="Lui A."/>
            <person name="MacDonald P.J.P."/>
            <person name="McCowen C."/>
            <person name="Montmayeur A."/>
            <person name="Murphy C."/>
            <person name="Neiman D."/>
            <person name="Pearson M."/>
            <person name="Priest M."/>
            <person name="Roberts A."/>
            <person name="Saif S."/>
            <person name="Shea T."/>
            <person name="Sisk P."/>
            <person name="Stolte C."/>
            <person name="Sykes S."/>
            <person name="Wortman J."/>
            <person name="Nusbaum C."/>
            <person name="Birren B."/>
        </authorList>
    </citation>
    <scope>NUCLEOTIDE SEQUENCE [LARGE SCALE GENOMIC DNA]</scope>
    <source>
        <strain evidence="5 6">ATCC 38327</strain>
    </source>
</reference>
<dbReference type="OrthoDB" id="20273at2759"/>
<evidence type="ECO:0000256" key="4">
    <source>
        <dbReference type="SAM" id="Phobius"/>
    </source>
</evidence>
<keyword evidence="4" id="KW-0812">Transmembrane</keyword>
<organism evidence="5 6">
    <name type="scientific">Allomyces macrogynus (strain ATCC 38327)</name>
    <name type="common">Allomyces javanicus var. macrogynus</name>
    <dbReference type="NCBI Taxonomy" id="578462"/>
    <lineage>
        <taxon>Eukaryota</taxon>
        <taxon>Fungi</taxon>
        <taxon>Fungi incertae sedis</taxon>
        <taxon>Blastocladiomycota</taxon>
        <taxon>Blastocladiomycetes</taxon>
        <taxon>Blastocladiales</taxon>
        <taxon>Blastocladiaceae</taxon>
        <taxon>Allomyces</taxon>
    </lineage>
</organism>
<dbReference type="AlphaFoldDB" id="A0A0L0SDF2"/>
<evidence type="ECO:0000313" key="6">
    <source>
        <dbReference type="Proteomes" id="UP000054350"/>
    </source>
</evidence>
<proteinExistence type="predicted"/>
<evidence type="ECO:0000256" key="1">
    <source>
        <dbReference type="ARBA" id="ARBA00004370"/>
    </source>
</evidence>
<name>A0A0L0SDF2_ALLM3</name>
<dbReference type="EMBL" id="GG745336">
    <property type="protein sequence ID" value="KNE60578.1"/>
    <property type="molecule type" value="Genomic_DNA"/>
</dbReference>
<feature type="transmembrane region" description="Helical" evidence="4">
    <location>
        <begin position="67"/>
        <end position="95"/>
    </location>
</feature>
<sequence>MRSNSVGHSYNSSPAPAAMATPPAPTPTPFLSTSSPHFGAPAAPSLPRHRDRCAAGSRACGCCCCGGSFMCCCCGVLIFLIVAIGAAAAFLFWYIKIPTVQFVKAQAPTDRSPLVLNTATATVNINWDFVFSVNNPNALGIGIASLDMAGYPSSAQSKDADRIANGTATDIHIESKATTPINFPVTFTWNLQQQSQSAFLSGMLTACGAQSGSPGGGQLSVYYELKVGLAMLKPFGYKYPYKDTQAFACPVNLSQFAEIQKVLQLINNATSAATSKSG</sequence>
<keyword evidence="2 4" id="KW-0472">Membrane</keyword>
<evidence type="ECO:0000256" key="3">
    <source>
        <dbReference type="SAM" id="MobiDB-lite"/>
    </source>
</evidence>
<protein>
    <recommendedName>
        <fullName evidence="7">Late embryogenesis abundant protein LEA-2 subgroup domain-containing protein</fullName>
    </recommendedName>
</protein>
<dbReference type="STRING" id="578462.A0A0L0SDF2"/>
<reference evidence="6" key="2">
    <citation type="submission" date="2009-11" db="EMBL/GenBank/DDBJ databases">
        <title>The Genome Sequence of Allomyces macrogynus strain ATCC 38327.</title>
        <authorList>
            <consortium name="The Broad Institute Genome Sequencing Platform"/>
            <person name="Russ C."/>
            <person name="Cuomo C."/>
            <person name="Shea T."/>
            <person name="Young S.K."/>
            <person name="Zeng Q."/>
            <person name="Koehrsen M."/>
            <person name="Haas B."/>
            <person name="Borodovsky M."/>
            <person name="Guigo R."/>
            <person name="Alvarado L."/>
            <person name="Berlin A."/>
            <person name="Borenstein D."/>
            <person name="Chen Z."/>
            <person name="Engels R."/>
            <person name="Freedman E."/>
            <person name="Gellesch M."/>
            <person name="Goldberg J."/>
            <person name="Griggs A."/>
            <person name="Gujja S."/>
            <person name="Heiman D."/>
            <person name="Hepburn T."/>
            <person name="Howarth C."/>
            <person name="Jen D."/>
            <person name="Larson L."/>
            <person name="Lewis B."/>
            <person name="Mehta T."/>
            <person name="Park D."/>
            <person name="Pearson M."/>
            <person name="Roberts A."/>
            <person name="Saif S."/>
            <person name="Shenoy N."/>
            <person name="Sisk P."/>
            <person name="Stolte C."/>
            <person name="Sykes S."/>
            <person name="Walk T."/>
            <person name="White J."/>
            <person name="Yandava C."/>
            <person name="Burger G."/>
            <person name="Gray M.W."/>
            <person name="Holland P.W.H."/>
            <person name="King N."/>
            <person name="Lang F.B.F."/>
            <person name="Roger A.J."/>
            <person name="Ruiz-Trillo I."/>
            <person name="Lander E."/>
            <person name="Nusbaum C."/>
        </authorList>
    </citation>
    <scope>NUCLEOTIDE SEQUENCE [LARGE SCALE GENOMIC DNA]</scope>
    <source>
        <strain evidence="6">ATCC 38327</strain>
    </source>
</reference>
<dbReference type="Gene3D" id="2.60.40.1820">
    <property type="match status" value="1"/>
</dbReference>
<dbReference type="GO" id="GO:0016020">
    <property type="term" value="C:membrane"/>
    <property type="evidence" value="ECO:0007669"/>
    <property type="project" value="UniProtKB-SubCell"/>
</dbReference>
<keyword evidence="4" id="KW-1133">Transmembrane helix</keyword>
<keyword evidence="6" id="KW-1185">Reference proteome</keyword>
<evidence type="ECO:0000256" key="2">
    <source>
        <dbReference type="ARBA" id="ARBA00023136"/>
    </source>
</evidence>
<dbReference type="PANTHER" id="PTHR31234">
    <property type="entry name" value="LATE EMBRYOGENESIS ABUNDANT (LEA) HYDROXYPROLINE-RICH GLYCOPROTEIN FAMILY"/>
    <property type="match status" value="1"/>
</dbReference>
<dbReference type="Proteomes" id="UP000054350">
    <property type="component" value="Unassembled WGS sequence"/>
</dbReference>
<dbReference type="InterPro" id="IPR044839">
    <property type="entry name" value="NDR1-like"/>
</dbReference>
<dbReference type="PANTHER" id="PTHR31234:SF2">
    <property type="entry name" value="OS05G0199100 PROTEIN"/>
    <property type="match status" value="1"/>
</dbReference>
<dbReference type="VEuPathDB" id="FungiDB:AMAG_05959"/>
<feature type="compositionally biased region" description="Low complexity" evidence="3">
    <location>
        <begin position="12"/>
        <end position="21"/>
    </location>
</feature>
<evidence type="ECO:0000313" key="5">
    <source>
        <dbReference type="EMBL" id="KNE60578.1"/>
    </source>
</evidence>